<comment type="similarity">
    <text evidence="1">Belongs to the glycosyl hydrolase 3 family.</text>
</comment>
<evidence type="ECO:0000259" key="5">
    <source>
        <dbReference type="Pfam" id="PF00933"/>
    </source>
</evidence>
<feature type="domain" description="Glycoside hydrolase family 3 N-terminal" evidence="5">
    <location>
        <begin position="93"/>
        <end position="377"/>
    </location>
</feature>
<feature type="compositionally biased region" description="Low complexity" evidence="4">
    <location>
        <begin position="24"/>
        <end position="51"/>
    </location>
</feature>
<evidence type="ECO:0000313" key="7">
    <source>
        <dbReference type="Proteomes" id="UP000824220"/>
    </source>
</evidence>
<dbReference type="AlphaFoldDB" id="A0A9D2KJE5"/>
<evidence type="ECO:0000256" key="4">
    <source>
        <dbReference type="SAM" id="MobiDB-lite"/>
    </source>
</evidence>
<keyword evidence="3" id="KW-0326">Glycosidase</keyword>
<dbReference type="Pfam" id="PF00933">
    <property type="entry name" value="Glyco_hydro_3"/>
    <property type="match status" value="1"/>
</dbReference>
<dbReference type="InterPro" id="IPR036962">
    <property type="entry name" value="Glyco_hydro_3_N_sf"/>
</dbReference>
<sequence length="386" mass="39522">MAIIAAGLVACAPAGERGPGGAGTPTRSPSTTPAAPLTETPTPTPTQASPTEQALELVTAMTPRERAATVVMGHAPGIDPSALVSALHAGPQGLILMGDNIAADPEQQRALIDAVSAATDPAPLIGIDQEGGDVARLPWDDAPSARELKGADPAEVADAFAARARQLDEAGITVNFGIVADLPRDDASFIFSRAYGTDPEEVAGAVGGAVDGEQGRVLSTLKHFPGHGAAEGDSHSSIPTTEMPLDEWRSADAVPFEAGIDAGAELVMMGHLRFTAVDERPASLSPEWYRVLREDLGFDGVAVTDDLGMLLSSGDPTYEDAAGNAVEALRAGADLVLMIAGSTPESQAATVDRIAAAARNGELPEGRLAEAAQRVLALRLDADPGE</sequence>
<dbReference type="GO" id="GO:0004553">
    <property type="term" value="F:hydrolase activity, hydrolyzing O-glycosyl compounds"/>
    <property type="evidence" value="ECO:0007669"/>
    <property type="project" value="InterPro"/>
</dbReference>
<evidence type="ECO:0000313" key="6">
    <source>
        <dbReference type="EMBL" id="HJA05283.1"/>
    </source>
</evidence>
<dbReference type="EMBL" id="DXAM01000142">
    <property type="protein sequence ID" value="HJA05283.1"/>
    <property type="molecule type" value="Genomic_DNA"/>
</dbReference>
<dbReference type="Gene3D" id="3.20.20.300">
    <property type="entry name" value="Glycoside hydrolase, family 3, N-terminal domain"/>
    <property type="match status" value="1"/>
</dbReference>
<reference evidence="6" key="1">
    <citation type="journal article" date="2021" name="PeerJ">
        <title>Extensive microbial diversity within the chicken gut microbiome revealed by metagenomics and culture.</title>
        <authorList>
            <person name="Gilroy R."/>
            <person name="Ravi A."/>
            <person name="Getino M."/>
            <person name="Pursley I."/>
            <person name="Horton D.L."/>
            <person name="Alikhan N.F."/>
            <person name="Baker D."/>
            <person name="Gharbi K."/>
            <person name="Hall N."/>
            <person name="Watson M."/>
            <person name="Adriaenssens E.M."/>
            <person name="Foster-Nyarko E."/>
            <person name="Jarju S."/>
            <person name="Secka A."/>
            <person name="Antonio M."/>
            <person name="Oren A."/>
            <person name="Chaudhuri R.R."/>
            <person name="La Ragione R."/>
            <person name="Hildebrand F."/>
            <person name="Pallen M.J."/>
        </authorList>
    </citation>
    <scope>NUCLEOTIDE SEQUENCE</scope>
    <source>
        <strain evidence="6">ChiHjej8B7-3636</strain>
    </source>
</reference>
<dbReference type="GO" id="GO:0005975">
    <property type="term" value="P:carbohydrate metabolic process"/>
    <property type="evidence" value="ECO:0007669"/>
    <property type="project" value="InterPro"/>
</dbReference>
<evidence type="ECO:0000256" key="1">
    <source>
        <dbReference type="ARBA" id="ARBA00005336"/>
    </source>
</evidence>
<dbReference type="Proteomes" id="UP000824220">
    <property type="component" value="Unassembled WGS sequence"/>
</dbReference>
<name>A0A9D2KJE5_9MICO</name>
<accession>A0A9D2KJE5</accession>
<comment type="caution">
    <text evidence="6">The sequence shown here is derived from an EMBL/GenBank/DDBJ whole genome shotgun (WGS) entry which is preliminary data.</text>
</comment>
<proteinExistence type="inferred from homology"/>
<evidence type="ECO:0000256" key="2">
    <source>
        <dbReference type="ARBA" id="ARBA00022801"/>
    </source>
</evidence>
<dbReference type="InterPro" id="IPR050226">
    <property type="entry name" value="NagZ_Beta-hexosaminidase"/>
</dbReference>
<evidence type="ECO:0000256" key="3">
    <source>
        <dbReference type="ARBA" id="ARBA00023295"/>
    </source>
</evidence>
<keyword evidence="2 6" id="KW-0378">Hydrolase</keyword>
<organism evidence="6 7">
    <name type="scientific">Candidatus Microbacterium stercoravium</name>
    <dbReference type="NCBI Taxonomy" id="2838697"/>
    <lineage>
        <taxon>Bacteria</taxon>
        <taxon>Bacillati</taxon>
        <taxon>Actinomycetota</taxon>
        <taxon>Actinomycetes</taxon>
        <taxon>Micrococcales</taxon>
        <taxon>Microbacteriaceae</taxon>
        <taxon>Microbacterium</taxon>
    </lineage>
</organism>
<dbReference type="PANTHER" id="PTHR30480">
    <property type="entry name" value="BETA-HEXOSAMINIDASE-RELATED"/>
    <property type="match status" value="1"/>
</dbReference>
<dbReference type="InterPro" id="IPR001764">
    <property type="entry name" value="Glyco_hydro_3_N"/>
</dbReference>
<dbReference type="InterPro" id="IPR017853">
    <property type="entry name" value="GH"/>
</dbReference>
<gene>
    <name evidence="6" type="ORF">H9800_10545</name>
</gene>
<dbReference type="PANTHER" id="PTHR30480:SF16">
    <property type="entry name" value="GLYCOSIDE HYDROLASE FAMILY 3 DOMAIN PROTEIN"/>
    <property type="match status" value="1"/>
</dbReference>
<protein>
    <submittedName>
        <fullName evidence="6">Glycoside hydrolase family 3 protein</fullName>
    </submittedName>
</protein>
<dbReference type="SUPFAM" id="SSF51445">
    <property type="entry name" value="(Trans)glycosidases"/>
    <property type="match status" value="1"/>
</dbReference>
<reference evidence="6" key="2">
    <citation type="submission" date="2021-04" db="EMBL/GenBank/DDBJ databases">
        <authorList>
            <person name="Gilroy R."/>
        </authorList>
    </citation>
    <scope>NUCLEOTIDE SEQUENCE</scope>
    <source>
        <strain evidence="6">ChiHjej8B7-3636</strain>
    </source>
</reference>
<dbReference type="GO" id="GO:0009254">
    <property type="term" value="P:peptidoglycan turnover"/>
    <property type="evidence" value="ECO:0007669"/>
    <property type="project" value="TreeGrafter"/>
</dbReference>
<feature type="region of interest" description="Disordered" evidence="4">
    <location>
        <begin position="13"/>
        <end position="51"/>
    </location>
</feature>